<evidence type="ECO:0000313" key="2">
    <source>
        <dbReference type="EMBL" id="PNH09863.1"/>
    </source>
</evidence>
<dbReference type="OrthoDB" id="528403at2759"/>
<keyword evidence="3" id="KW-1185">Reference proteome</keyword>
<protein>
    <submittedName>
        <fullName evidence="2">Uncharacterized protein</fullName>
    </submittedName>
</protein>
<feature type="signal peptide" evidence="1">
    <location>
        <begin position="1"/>
        <end position="19"/>
    </location>
</feature>
<dbReference type="Proteomes" id="UP000236333">
    <property type="component" value="Unassembled WGS sequence"/>
</dbReference>
<dbReference type="AlphaFoldDB" id="A0A2J8ABK9"/>
<keyword evidence="1" id="KW-0732">Signal</keyword>
<sequence>MVWAFSLLLFVSLLPPSLQQSSPVASNSSEAPQYYIHFGQCPPALQKRQFGNWVMTRPKQTSTQSLVLYLNTRNMTAVAKSFGKVEPLDFPIRHIYFAYFNTSGVKEWSPALDRIGYKEVSSFYTITVSGVNGVKKILTTVKDLKDSGVKTPRTSMYSLKGSLNGNIIIPQATVFRIEIVKTCTIISSRFSSSCDQVPDPATVFTSPTGHVVFSLWSVLQRLTVNGVLVHNHAWCPVQTAINTD</sequence>
<name>A0A2J8ABK9_9CHLO</name>
<reference evidence="2 3" key="1">
    <citation type="journal article" date="2017" name="Mol. Biol. Evol.">
        <title>The 4-celled Tetrabaena socialis nuclear genome reveals the essential components for genetic control of cell number at the origin of multicellularity in the volvocine lineage.</title>
        <authorList>
            <person name="Featherston J."/>
            <person name="Arakaki Y."/>
            <person name="Hanschen E.R."/>
            <person name="Ferris P.J."/>
            <person name="Michod R.E."/>
            <person name="Olson B.J.S.C."/>
            <person name="Nozaki H."/>
            <person name="Durand P.M."/>
        </authorList>
    </citation>
    <scope>NUCLEOTIDE SEQUENCE [LARGE SCALE GENOMIC DNA]</scope>
    <source>
        <strain evidence="2 3">NIES-571</strain>
    </source>
</reference>
<gene>
    <name evidence="2" type="ORF">TSOC_003463</name>
</gene>
<proteinExistence type="predicted"/>
<accession>A0A2J8ABK9</accession>
<dbReference type="EMBL" id="PGGS01000075">
    <property type="protein sequence ID" value="PNH09863.1"/>
    <property type="molecule type" value="Genomic_DNA"/>
</dbReference>
<organism evidence="2 3">
    <name type="scientific">Tetrabaena socialis</name>
    <dbReference type="NCBI Taxonomy" id="47790"/>
    <lineage>
        <taxon>Eukaryota</taxon>
        <taxon>Viridiplantae</taxon>
        <taxon>Chlorophyta</taxon>
        <taxon>core chlorophytes</taxon>
        <taxon>Chlorophyceae</taxon>
        <taxon>CS clade</taxon>
        <taxon>Chlamydomonadales</taxon>
        <taxon>Tetrabaenaceae</taxon>
        <taxon>Tetrabaena</taxon>
    </lineage>
</organism>
<evidence type="ECO:0000313" key="3">
    <source>
        <dbReference type="Proteomes" id="UP000236333"/>
    </source>
</evidence>
<comment type="caution">
    <text evidence="2">The sequence shown here is derived from an EMBL/GenBank/DDBJ whole genome shotgun (WGS) entry which is preliminary data.</text>
</comment>
<feature type="chain" id="PRO_5014461160" evidence="1">
    <location>
        <begin position="20"/>
        <end position="244"/>
    </location>
</feature>
<evidence type="ECO:0000256" key="1">
    <source>
        <dbReference type="SAM" id="SignalP"/>
    </source>
</evidence>